<dbReference type="Proteomes" id="UP000266328">
    <property type="component" value="Unassembled WGS sequence"/>
</dbReference>
<sequence length="73" mass="7874">MNTNGLVRFIAVGIVLLLVIVSVQKEDDTSYTVNGKIIGMTSVEMTQGGNAGETSITFTLKKVKGTWLIDEVK</sequence>
<protein>
    <recommendedName>
        <fullName evidence="4">DUF4878 domain-containing protein</fullName>
    </recommendedName>
</protein>
<accession>A0A398CQX9</accession>
<evidence type="ECO:0008006" key="4">
    <source>
        <dbReference type="Google" id="ProtNLM"/>
    </source>
</evidence>
<keyword evidence="1" id="KW-0472">Membrane</keyword>
<keyword evidence="3" id="KW-1185">Reference proteome</keyword>
<proteinExistence type="predicted"/>
<feature type="transmembrane region" description="Helical" evidence="1">
    <location>
        <begin position="6"/>
        <end position="23"/>
    </location>
</feature>
<dbReference type="RefSeq" id="WP_119089301.1">
    <property type="nucleotide sequence ID" value="NZ_QXIS01000032.1"/>
</dbReference>
<dbReference type="EMBL" id="QXIS01000032">
    <property type="protein sequence ID" value="RIE05806.1"/>
    <property type="molecule type" value="Genomic_DNA"/>
</dbReference>
<dbReference type="AlphaFoldDB" id="A0A398CQX9"/>
<name>A0A398CQX9_9BACT</name>
<reference evidence="2 3" key="1">
    <citation type="submission" date="2018-09" db="EMBL/GenBank/DDBJ databases">
        <title>Discovery and Ecogenomic Context for Candidatus Cryosericales, a Global Caldiserica Order Active in Thawing Permafrost.</title>
        <authorList>
            <person name="Martinez M.A."/>
            <person name="Woodcroft B.J."/>
            <person name="Ignacio Espinoza J.C."/>
            <person name="Zayed A."/>
            <person name="Singleton C.M."/>
            <person name="Boyd J."/>
            <person name="Li Y.-F."/>
            <person name="Purvine S."/>
            <person name="Maughan H."/>
            <person name="Hodgkins S.B."/>
            <person name="Anderson D."/>
            <person name="Sederholm M."/>
            <person name="Temperton B."/>
            <person name="Saleska S.R."/>
            <person name="Tyson G.W."/>
            <person name="Rich V.I."/>
        </authorList>
    </citation>
    <scope>NUCLEOTIDE SEQUENCE [LARGE SCALE GENOMIC DNA]</scope>
    <source>
        <strain evidence="2 3">SMC7</strain>
    </source>
</reference>
<evidence type="ECO:0000256" key="1">
    <source>
        <dbReference type="SAM" id="Phobius"/>
    </source>
</evidence>
<evidence type="ECO:0000313" key="3">
    <source>
        <dbReference type="Proteomes" id="UP000266328"/>
    </source>
</evidence>
<comment type="caution">
    <text evidence="2">The sequence shown here is derived from an EMBL/GenBank/DDBJ whole genome shotgun (WGS) entry which is preliminary data.</text>
</comment>
<gene>
    <name evidence="2" type="ORF">SMC7_05245</name>
</gene>
<organism evidence="2 3">
    <name type="scientific">Candidatus Cryosericum terrychapinii</name>
    <dbReference type="NCBI Taxonomy" id="2290919"/>
    <lineage>
        <taxon>Bacteria</taxon>
        <taxon>Pseudomonadati</taxon>
        <taxon>Caldisericota/Cryosericota group</taxon>
        <taxon>Candidatus Cryosericota</taxon>
        <taxon>Candidatus Cryosericia</taxon>
        <taxon>Candidatus Cryosericales</taxon>
        <taxon>Candidatus Cryosericaceae</taxon>
        <taxon>Candidatus Cryosericum</taxon>
    </lineage>
</organism>
<keyword evidence="1" id="KW-0812">Transmembrane</keyword>
<keyword evidence="1" id="KW-1133">Transmembrane helix</keyword>
<evidence type="ECO:0000313" key="2">
    <source>
        <dbReference type="EMBL" id="RIE05806.1"/>
    </source>
</evidence>